<sequence>MVGWRGTAFAENKERPTPDNPATKTVISSLSLSPHISHVT</sequence>
<gene>
    <name evidence="2" type="ORF">RE6C_02991</name>
</gene>
<name>M2B3D8_9BACT</name>
<comment type="caution">
    <text evidence="2">The sequence shown here is derived from an EMBL/GenBank/DDBJ whole genome shotgun (WGS) entry which is preliminary data.</text>
</comment>
<keyword evidence="3" id="KW-1185">Reference proteome</keyword>
<dbReference type="PATRIC" id="fig|1263867.3.peg.3196"/>
<dbReference type="Proteomes" id="UP000011529">
    <property type="component" value="Unassembled WGS sequence"/>
</dbReference>
<accession>M2B3D8</accession>
<reference evidence="2" key="1">
    <citation type="submission" date="2012-11" db="EMBL/GenBank/DDBJ databases">
        <title>Permanent draft genomes of Rhodopirellula europaea strain SH398 and 6C.</title>
        <authorList>
            <person name="Richter M."/>
            <person name="Richter-Heitmann T."/>
            <person name="Frank C."/>
            <person name="Harder J."/>
            <person name="Glockner F.O."/>
        </authorList>
    </citation>
    <scope>NUCLEOTIDE SEQUENCE</scope>
    <source>
        <strain evidence="2">6C</strain>
    </source>
</reference>
<proteinExistence type="predicted"/>
<feature type="compositionally biased region" description="Low complexity" evidence="1">
    <location>
        <begin position="26"/>
        <end position="40"/>
    </location>
</feature>
<feature type="region of interest" description="Disordered" evidence="1">
    <location>
        <begin position="1"/>
        <end position="40"/>
    </location>
</feature>
<reference evidence="2" key="2">
    <citation type="journal article" date="2013" name="Mar. Genomics">
        <title>Expression of sulfatases in Rhodopirellula baltica and the diversity of sulfatases in the genus Rhodopirellula.</title>
        <authorList>
            <person name="Wegner C.E."/>
            <person name="Richter-Heitmann T."/>
            <person name="Klindworth A."/>
            <person name="Klockow C."/>
            <person name="Richter M."/>
            <person name="Achstetter T."/>
            <person name="Glockner F.O."/>
            <person name="Harder J."/>
        </authorList>
    </citation>
    <scope>NUCLEOTIDE SEQUENCE [LARGE SCALE GENOMIC DNA]</scope>
    <source>
        <strain evidence="2">6C</strain>
    </source>
</reference>
<protein>
    <submittedName>
        <fullName evidence="2">Uncharacterized protein</fullName>
    </submittedName>
</protein>
<dbReference type="AlphaFoldDB" id="M2B3D8"/>
<evidence type="ECO:0000256" key="1">
    <source>
        <dbReference type="SAM" id="MobiDB-lite"/>
    </source>
</evidence>
<evidence type="ECO:0000313" key="3">
    <source>
        <dbReference type="Proteomes" id="UP000011529"/>
    </source>
</evidence>
<organism evidence="2 3">
    <name type="scientific">Rhodopirellula europaea 6C</name>
    <dbReference type="NCBI Taxonomy" id="1263867"/>
    <lineage>
        <taxon>Bacteria</taxon>
        <taxon>Pseudomonadati</taxon>
        <taxon>Planctomycetota</taxon>
        <taxon>Planctomycetia</taxon>
        <taxon>Pirellulales</taxon>
        <taxon>Pirellulaceae</taxon>
        <taxon>Rhodopirellula</taxon>
    </lineage>
</organism>
<dbReference type="EMBL" id="ANMO01000122">
    <property type="protein sequence ID" value="EMB16278.1"/>
    <property type="molecule type" value="Genomic_DNA"/>
</dbReference>
<evidence type="ECO:0000313" key="2">
    <source>
        <dbReference type="EMBL" id="EMB16278.1"/>
    </source>
</evidence>